<dbReference type="AlphaFoldDB" id="A0A9N9NJS6"/>
<dbReference type="InterPro" id="IPR015405">
    <property type="entry name" value="NDUFS1-like_C"/>
</dbReference>
<reference evidence="14" key="1">
    <citation type="submission" date="2021-06" db="EMBL/GenBank/DDBJ databases">
        <authorList>
            <person name="Kallberg Y."/>
            <person name="Tangrot J."/>
            <person name="Rosling A."/>
        </authorList>
    </citation>
    <scope>NUCLEOTIDE SEQUENCE</scope>
    <source>
        <strain evidence="14">FL966</strain>
    </source>
</reference>
<evidence type="ECO:0000259" key="13">
    <source>
        <dbReference type="PROSITE" id="PS51839"/>
    </source>
</evidence>
<dbReference type="GO" id="GO:0042773">
    <property type="term" value="P:ATP synthesis coupled electron transport"/>
    <property type="evidence" value="ECO:0007669"/>
    <property type="project" value="InterPro"/>
</dbReference>
<evidence type="ECO:0000256" key="8">
    <source>
        <dbReference type="ARBA" id="ARBA00023027"/>
    </source>
</evidence>
<evidence type="ECO:0000256" key="3">
    <source>
        <dbReference type="ARBA" id="ARBA00022485"/>
    </source>
</evidence>
<comment type="cofactor">
    <cofactor evidence="9">
        <name>[2Fe-2S] cluster</name>
        <dbReference type="ChEBI" id="CHEBI:190135"/>
    </cofactor>
</comment>
<dbReference type="PANTHER" id="PTHR43105">
    <property type="entry name" value="RESPIRATORY NITRATE REDUCTASE"/>
    <property type="match status" value="1"/>
</dbReference>
<dbReference type="InterPro" id="IPR050123">
    <property type="entry name" value="Prok_molybdopt-oxidoreductase"/>
</dbReference>
<dbReference type="Gene3D" id="3.30.70.20">
    <property type="match status" value="1"/>
</dbReference>
<dbReference type="CDD" id="cd00207">
    <property type="entry name" value="fer2"/>
    <property type="match status" value="1"/>
</dbReference>
<keyword evidence="15" id="KW-1185">Reference proteome</keyword>
<dbReference type="PROSITE" id="PS00642">
    <property type="entry name" value="COMPLEX1_75K_2"/>
    <property type="match status" value="1"/>
</dbReference>
<evidence type="ECO:0000313" key="15">
    <source>
        <dbReference type="Proteomes" id="UP000789759"/>
    </source>
</evidence>
<evidence type="ECO:0000256" key="5">
    <source>
        <dbReference type="ARBA" id="ARBA00022967"/>
    </source>
</evidence>
<protein>
    <submittedName>
        <fullName evidence="14">19284_t:CDS:1</fullName>
    </submittedName>
</protein>
<keyword evidence="6" id="KW-0408">Iron</keyword>
<dbReference type="InterPro" id="IPR010228">
    <property type="entry name" value="NADH_UbQ_OxRdtase_Gsu"/>
</dbReference>
<dbReference type="FunFam" id="3.10.20.740:FF:000001">
    <property type="entry name" value="NADH-quinone oxidoreductase subunit G"/>
    <property type="match status" value="1"/>
</dbReference>
<keyword evidence="7" id="KW-0411">Iron-sulfur</keyword>
<dbReference type="GO" id="GO:0051539">
    <property type="term" value="F:4 iron, 4 sulfur cluster binding"/>
    <property type="evidence" value="ECO:0007669"/>
    <property type="project" value="UniProtKB-KW"/>
</dbReference>
<evidence type="ECO:0000256" key="4">
    <source>
        <dbReference type="ARBA" id="ARBA00022723"/>
    </source>
</evidence>
<name>A0A9N9NJS6_9GLOM</name>
<dbReference type="EMBL" id="CAJVQA010016664">
    <property type="protein sequence ID" value="CAG8744371.1"/>
    <property type="molecule type" value="Genomic_DNA"/>
</dbReference>
<keyword evidence="8" id="KW-0520">NAD</keyword>
<dbReference type="Gene3D" id="3.40.228.10">
    <property type="entry name" value="Dimethylsulfoxide Reductase, domain 2"/>
    <property type="match status" value="1"/>
</dbReference>
<dbReference type="PANTHER" id="PTHR43105:SF13">
    <property type="entry name" value="NADH-UBIQUINONE OXIDOREDUCTASE 75 KDA SUBUNIT, MITOCHONDRIAL"/>
    <property type="match status" value="1"/>
</dbReference>
<evidence type="ECO:0000256" key="9">
    <source>
        <dbReference type="ARBA" id="ARBA00034078"/>
    </source>
</evidence>
<dbReference type="FunFam" id="3.40.50.740:FF:000016">
    <property type="entry name" value="NADH dehydrogenase (Quinone), G subunit"/>
    <property type="match status" value="1"/>
</dbReference>
<dbReference type="Gene3D" id="3.10.20.740">
    <property type="match status" value="1"/>
</dbReference>
<dbReference type="FunFam" id="3.30.70.20:FF:000002">
    <property type="entry name" value="NADH-ubiquinone oxidoreductase 75 kDa subunit"/>
    <property type="match status" value="1"/>
</dbReference>
<feature type="domain" description="4Fe-4S His(Cys)3-ligated-type" evidence="13">
    <location>
        <begin position="126"/>
        <end position="165"/>
    </location>
</feature>
<accession>A0A9N9NJS6</accession>
<dbReference type="OrthoDB" id="10249365at2759"/>
<dbReference type="GO" id="GO:0016651">
    <property type="term" value="F:oxidoreductase activity, acting on NAD(P)H"/>
    <property type="evidence" value="ECO:0007669"/>
    <property type="project" value="InterPro"/>
</dbReference>
<comment type="cofactor">
    <cofactor evidence="1">
        <name>[4Fe-4S] cluster</name>
        <dbReference type="ChEBI" id="CHEBI:49883"/>
    </cofactor>
</comment>
<dbReference type="InterPro" id="IPR000283">
    <property type="entry name" value="NADH_UbQ_OxRdtase_75kDa_su_CS"/>
</dbReference>
<feature type="domain" description="2Fe-2S ferredoxin-type" evidence="11">
    <location>
        <begin position="48"/>
        <end position="126"/>
    </location>
</feature>
<dbReference type="PROSITE" id="PS51085">
    <property type="entry name" value="2FE2S_FER_2"/>
    <property type="match status" value="1"/>
</dbReference>
<dbReference type="Pfam" id="PF13510">
    <property type="entry name" value="Fer2_4"/>
    <property type="match status" value="1"/>
</dbReference>
<dbReference type="GO" id="GO:0008137">
    <property type="term" value="F:NADH dehydrogenase (ubiquinone) activity"/>
    <property type="evidence" value="ECO:0007669"/>
    <property type="project" value="InterPro"/>
</dbReference>
<dbReference type="SUPFAM" id="SSF53706">
    <property type="entry name" value="Formate dehydrogenase/DMSO reductase, domains 1-3"/>
    <property type="match status" value="1"/>
</dbReference>
<evidence type="ECO:0000256" key="10">
    <source>
        <dbReference type="RuleBase" id="RU004523"/>
    </source>
</evidence>
<dbReference type="Pfam" id="PF22117">
    <property type="entry name" value="Fer4_Nqo3"/>
    <property type="match status" value="1"/>
</dbReference>
<dbReference type="InterPro" id="IPR006656">
    <property type="entry name" value="Mopterin_OxRdtase"/>
</dbReference>
<evidence type="ECO:0000256" key="1">
    <source>
        <dbReference type="ARBA" id="ARBA00001966"/>
    </source>
</evidence>
<dbReference type="InterPro" id="IPR006963">
    <property type="entry name" value="Mopterin_OxRdtase_4Fe-4S_dom"/>
</dbReference>
<feature type="domain" description="4Fe-4S Mo/W bis-MGD-type" evidence="12">
    <location>
        <begin position="265"/>
        <end position="321"/>
    </location>
</feature>
<evidence type="ECO:0000256" key="2">
    <source>
        <dbReference type="ARBA" id="ARBA00005404"/>
    </source>
</evidence>
<organism evidence="14 15">
    <name type="scientific">Cetraspora pellucida</name>
    <dbReference type="NCBI Taxonomy" id="1433469"/>
    <lineage>
        <taxon>Eukaryota</taxon>
        <taxon>Fungi</taxon>
        <taxon>Fungi incertae sedis</taxon>
        <taxon>Mucoromycota</taxon>
        <taxon>Glomeromycotina</taxon>
        <taxon>Glomeromycetes</taxon>
        <taxon>Diversisporales</taxon>
        <taxon>Gigasporaceae</taxon>
        <taxon>Cetraspora</taxon>
    </lineage>
</organism>
<keyword evidence="5" id="KW-1278">Translocase</keyword>
<proteinExistence type="inferred from homology"/>
<evidence type="ECO:0000259" key="12">
    <source>
        <dbReference type="PROSITE" id="PS51669"/>
    </source>
</evidence>
<dbReference type="GO" id="GO:0016020">
    <property type="term" value="C:membrane"/>
    <property type="evidence" value="ECO:0007669"/>
    <property type="project" value="InterPro"/>
</dbReference>
<keyword evidence="3" id="KW-0004">4Fe-4S</keyword>
<dbReference type="Pfam" id="PF09326">
    <property type="entry name" value="NADH_dhqG_C"/>
    <property type="match status" value="1"/>
</dbReference>
<dbReference type="CDD" id="cd02773">
    <property type="entry name" value="MopB_Res-Cmplx1_Nad11"/>
    <property type="match status" value="1"/>
</dbReference>
<dbReference type="SUPFAM" id="SSF54292">
    <property type="entry name" value="2Fe-2S ferredoxin-like"/>
    <property type="match status" value="1"/>
</dbReference>
<dbReference type="InterPro" id="IPR001041">
    <property type="entry name" value="2Fe-2S_ferredoxin-type"/>
</dbReference>
<dbReference type="Pfam" id="PF10588">
    <property type="entry name" value="NADH-G_4Fe-4S_3"/>
    <property type="match status" value="1"/>
</dbReference>
<dbReference type="InterPro" id="IPR019574">
    <property type="entry name" value="NADH_UbQ_OxRdtase_Gsu_4Fe4S-bd"/>
</dbReference>
<dbReference type="Proteomes" id="UP000789759">
    <property type="component" value="Unassembled WGS sequence"/>
</dbReference>
<keyword evidence="4" id="KW-0479">Metal-binding</keyword>
<dbReference type="PROSITE" id="PS51669">
    <property type="entry name" value="4FE4S_MOW_BIS_MGD"/>
    <property type="match status" value="1"/>
</dbReference>
<dbReference type="Pfam" id="PF22151">
    <property type="entry name" value="Fer4_NDSU1"/>
    <property type="match status" value="1"/>
</dbReference>
<dbReference type="NCBIfam" id="TIGR01973">
    <property type="entry name" value="NuoG"/>
    <property type="match status" value="1"/>
</dbReference>
<comment type="similarity">
    <text evidence="2 10">Belongs to the complex I 75 kDa subunit family.</text>
</comment>
<gene>
    <name evidence="14" type="ORF">CPELLU_LOCUS14278</name>
</gene>
<evidence type="ECO:0000256" key="6">
    <source>
        <dbReference type="ARBA" id="ARBA00023004"/>
    </source>
</evidence>
<dbReference type="GO" id="GO:0046872">
    <property type="term" value="F:metal ion binding"/>
    <property type="evidence" value="ECO:0007669"/>
    <property type="project" value="UniProtKB-KW"/>
</dbReference>
<dbReference type="InterPro" id="IPR054351">
    <property type="entry name" value="NADH_UbQ_OxRdtase_ferredoxin"/>
</dbReference>
<evidence type="ECO:0000256" key="7">
    <source>
        <dbReference type="ARBA" id="ARBA00023014"/>
    </source>
</evidence>
<evidence type="ECO:0000313" key="14">
    <source>
        <dbReference type="EMBL" id="CAG8744371.1"/>
    </source>
</evidence>
<dbReference type="PROSITE" id="PS51839">
    <property type="entry name" value="4FE4S_HC3"/>
    <property type="match status" value="1"/>
</dbReference>
<comment type="caution">
    <text evidence="14">The sequence shown here is derived from an EMBL/GenBank/DDBJ whole genome shotgun (WGS) entry which is preliminary data.</text>
</comment>
<dbReference type="Pfam" id="PF00384">
    <property type="entry name" value="Molybdopterin"/>
    <property type="match status" value="1"/>
</dbReference>
<dbReference type="SMART" id="SM00929">
    <property type="entry name" value="NADH-G_4Fe-4S_3"/>
    <property type="match status" value="1"/>
</dbReference>
<dbReference type="SUPFAM" id="SSF54862">
    <property type="entry name" value="4Fe-4S ferredoxins"/>
    <property type="match status" value="1"/>
</dbReference>
<dbReference type="PROSITE" id="PS00641">
    <property type="entry name" value="COMPLEX1_75K_1"/>
    <property type="match status" value="1"/>
</dbReference>
<evidence type="ECO:0000259" key="11">
    <source>
        <dbReference type="PROSITE" id="PS51085"/>
    </source>
</evidence>
<dbReference type="Gene3D" id="3.40.50.740">
    <property type="match status" value="2"/>
</dbReference>
<dbReference type="InterPro" id="IPR036010">
    <property type="entry name" value="2Fe-2S_ferredoxin-like_sf"/>
</dbReference>
<sequence length="741" mass="81844">MLRFISRPGGLKRLTSLTSRGKVGSSQCVPEFTFQGIRAFSLSIPRKQQVEVFVDGNPVKIEQGSAVIQACEKAGYTIPRFCYHERLSVAGNCRMCLVELERSPKPIASCAMPVMPGMKIKTDTPLVKKAREGVMEFLLANHPLDCPICDQGGECDLQDQSIRYGTDRGRFHEVIGKRAVEDKDFGPLIKTSMNRCIHCTRCVRFANEVAGVPELGTTGRGSEMQISTYIERTLDSEMSANVIDLCPVGALTAKPYAFSYRSWELKGTETIDILDAIGSNIRVDSRGVEVMRVLPRINDEINEEWISDKTRFAFDGLKRQRLTTPLVRQGDKFIPISWNEALSCVAKEIHNVKGTEAKAIAGQLVDVESLVALKDLFNSFGSDNFAIDGPNSSKIPTHGVDFRSNYLLNSKIAGVEKADVLLLVGTNPRHEGPILNTRILKSYLNNGLDIGLIGHAADTTYEYDHIGTNSKALDSILKDVHPFAKRISEAQRPLIIVGSGVLGNPDEAYVFSTVAKIVNKYKPKFFQDGWNGYNVLQRAVGHPAAYDIGFIPSHASSQTSPKFIYLLGADEIRPQDIPKDAFVVYQGHHGDVGTHYADIILPGVAYTEKSATYLNTEGRVQLTRTVVPPPAASREDWKIIRALSEITGFTLPYDDLPSLRDRMNDIAPHLTRYGVIENTSNSQLGIEYLSELAANSSDAKLNPIIQDFYMTDSISRSSQTMAKCSAAFIKKKREPQLQASS</sequence>
<dbReference type="PROSITE" id="PS00643">
    <property type="entry name" value="COMPLEX1_75K_3"/>
    <property type="match status" value="1"/>
</dbReference>